<evidence type="ECO:0000256" key="1">
    <source>
        <dbReference type="SAM" id="Phobius"/>
    </source>
</evidence>
<reference evidence="2" key="2">
    <citation type="submission" date="2015-04" db="UniProtKB">
        <authorList>
            <consortium name="EnsemblPlants"/>
        </authorList>
    </citation>
    <scope>IDENTIFICATION</scope>
</reference>
<dbReference type="Proteomes" id="UP000026961">
    <property type="component" value="Chromosome 1"/>
</dbReference>
<accession>A0A0D9YAM7</accession>
<dbReference type="HOGENOM" id="CLU_095854_2_0_1"/>
<evidence type="ECO:0000313" key="3">
    <source>
        <dbReference type="Proteomes" id="UP000026961"/>
    </source>
</evidence>
<dbReference type="EnsemblPlants" id="OGLUM01G23460.1">
    <property type="protein sequence ID" value="OGLUM01G23460.1"/>
    <property type="gene ID" value="OGLUM01G23460"/>
</dbReference>
<keyword evidence="1" id="KW-0472">Membrane</keyword>
<dbReference type="Gramene" id="OGLUM01G23460.1">
    <property type="protein sequence ID" value="OGLUM01G23460.1"/>
    <property type="gene ID" value="OGLUM01G23460"/>
</dbReference>
<keyword evidence="3" id="KW-1185">Reference proteome</keyword>
<proteinExistence type="predicted"/>
<organism evidence="2">
    <name type="scientific">Oryza glumipatula</name>
    <dbReference type="NCBI Taxonomy" id="40148"/>
    <lineage>
        <taxon>Eukaryota</taxon>
        <taxon>Viridiplantae</taxon>
        <taxon>Streptophyta</taxon>
        <taxon>Embryophyta</taxon>
        <taxon>Tracheophyta</taxon>
        <taxon>Spermatophyta</taxon>
        <taxon>Magnoliopsida</taxon>
        <taxon>Liliopsida</taxon>
        <taxon>Poales</taxon>
        <taxon>Poaceae</taxon>
        <taxon>BOP clade</taxon>
        <taxon>Oryzoideae</taxon>
        <taxon>Oryzeae</taxon>
        <taxon>Oryzinae</taxon>
        <taxon>Oryza</taxon>
    </lineage>
</organism>
<reference evidence="2" key="1">
    <citation type="submission" date="2013-08" db="EMBL/GenBank/DDBJ databases">
        <title>Oryza genome evolution.</title>
        <authorList>
            <person name="Wing R.A."/>
            <person name="Panaud O."/>
            <person name="Oliveira A.C."/>
        </authorList>
    </citation>
    <scope>NUCLEOTIDE SEQUENCE</scope>
</reference>
<keyword evidence="1" id="KW-0812">Transmembrane</keyword>
<sequence length="92" mass="10049">MKLAARGASMRCGGSYALPFVREVVLSWWTAIFSQGCRVQDESLVRCSPGRQRLRLRMSDDGILYIVTTVVASFSEYCLCGVAVGLVAFGHA</sequence>
<keyword evidence="1" id="KW-1133">Transmembrane helix</keyword>
<name>A0A0D9YAM7_9ORYZ</name>
<evidence type="ECO:0000313" key="2">
    <source>
        <dbReference type="EnsemblPlants" id="OGLUM01G23460.1"/>
    </source>
</evidence>
<dbReference type="AlphaFoldDB" id="A0A0D9YAM7"/>
<feature type="transmembrane region" description="Helical" evidence="1">
    <location>
        <begin position="63"/>
        <end position="89"/>
    </location>
</feature>
<reference evidence="2" key="3">
    <citation type="submission" date="2018-05" db="EMBL/GenBank/DDBJ databases">
        <title>OgluRS3 (Oryza glumaepatula Reference Sequence Version 3).</title>
        <authorList>
            <person name="Zhang J."/>
            <person name="Kudrna D."/>
            <person name="Lee S."/>
            <person name="Talag J."/>
            <person name="Welchert J."/>
            <person name="Wing R.A."/>
        </authorList>
    </citation>
    <scope>NUCLEOTIDE SEQUENCE [LARGE SCALE GENOMIC DNA]</scope>
</reference>
<protein>
    <submittedName>
        <fullName evidence="2">Uncharacterized protein</fullName>
    </submittedName>
</protein>